<evidence type="ECO:0000256" key="4">
    <source>
        <dbReference type="ARBA" id="ARBA00022989"/>
    </source>
</evidence>
<dbReference type="Proteomes" id="UP000245166">
    <property type="component" value="Unassembled WGS sequence"/>
</dbReference>
<comment type="similarity">
    <text evidence="7 10">Belongs to the fluoride channel Fluc/FEX (TC 1.A.43) family.</text>
</comment>
<evidence type="ECO:0000256" key="10">
    <source>
        <dbReference type="RuleBase" id="RU004340"/>
    </source>
</evidence>
<proteinExistence type="inferred from homology"/>
<dbReference type="GO" id="GO:0005886">
    <property type="term" value="C:plasma membrane"/>
    <property type="evidence" value="ECO:0007669"/>
    <property type="project" value="UniProtKB-SubCell"/>
</dbReference>
<organism evidence="11 12">
    <name type="scientific">Serinibacter arcticus</name>
    <dbReference type="NCBI Taxonomy" id="1655435"/>
    <lineage>
        <taxon>Bacteria</taxon>
        <taxon>Bacillati</taxon>
        <taxon>Actinomycetota</taxon>
        <taxon>Actinomycetes</taxon>
        <taxon>Micrococcales</taxon>
        <taxon>Beutenbergiaceae</taxon>
        <taxon>Serinibacter</taxon>
    </lineage>
</organism>
<evidence type="ECO:0000256" key="8">
    <source>
        <dbReference type="ARBA" id="ARBA00035585"/>
    </source>
</evidence>
<evidence type="ECO:0000256" key="9">
    <source>
        <dbReference type="ARBA" id="ARBA00049940"/>
    </source>
</evidence>
<keyword evidence="6" id="KW-0813">Transport</keyword>
<reference evidence="11 12" key="1">
    <citation type="submission" date="2018-03" db="EMBL/GenBank/DDBJ databases">
        <title>Genome assembly of novel Miniimonas species PCH200.</title>
        <authorList>
            <person name="Thakur V."/>
            <person name="Kumar V."/>
            <person name="Singh D."/>
        </authorList>
    </citation>
    <scope>NUCLEOTIDE SEQUENCE [LARGE SCALE GENOMIC DNA]</scope>
    <source>
        <strain evidence="11 12">PCH200</strain>
    </source>
</reference>
<comment type="caution">
    <text evidence="11">The sequence shown here is derived from an EMBL/GenBank/DDBJ whole genome shotgun (WGS) entry which is preliminary data.</text>
</comment>
<feature type="transmembrane region" description="Helical" evidence="10">
    <location>
        <begin position="20"/>
        <end position="42"/>
    </location>
</feature>
<evidence type="ECO:0000256" key="1">
    <source>
        <dbReference type="ARBA" id="ARBA00004651"/>
    </source>
</evidence>
<evidence type="ECO:0000256" key="7">
    <source>
        <dbReference type="ARBA" id="ARBA00035120"/>
    </source>
</evidence>
<keyword evidence="3 10" id="KW-0812">Transmembrane</keyword>
<evidence type="ECO:0000256" key="3">
    <source>
        <dbReference type="ARBA" id="ARBA00022692"/>
    </source>
</evidence>
<evidence type="ECO:0000313" key="11">
    <source>
        <dbReference type="EMBL" id="PWD52569.1"/>
    </source>
</evidence>
<evidence type="ECO:0000313" key="12">
    <source>
        <dbReference type="Proteomes" id="UP000245166"/>
    </source>
</evidence>
<evidence type="ECO:0000256" key="6">
    <source>
        <dbReference type="ARBA" id="ARBA00023303"/>
    </source>
</evidence>
<feature type="transmembrane region" description="Helical" evidence="10">
    <location>
        <begin position="48"/>
        <end position="69"/>
    </location>
</feature>
<dbReference type="InterPro" id="IPR003691">
    <property type="entry name" value="FluC"/>
</dbReference>
<dbReference type="GO" id="GO:0034220">
    <property type="term" value="P:monoatomic ion transmembrane transport"/>
    <property type="evidence" value="ECO:0007669"/>
    <property type="project" value="UniProtKB-KW"/>
</dbReference>
<protein>
    <recommendedName>
        <fullName evidence="10">Fluoride-specific ion channel</fullName>
    </recommendedName>
</protein>
<evidence type="ECO:0000256" key="5">
    <source>
        <dbReference type="ARBA" id="ARBA00023136"/>
    </source>
</evidence>
<dbReference type="Pfam" id="PF02537">
    <property type="entry name" value="CRCB"/>
    <property type="match status" value="1"/>
</dbReference>
<feature type="transmembrane region" description="Helical" evidence="10">
    <location>
        <begin position="81"/>
        <end position="101"/>
    </location>
</feature>
<keyword evidence="6" id="KW-0406">Ion transport</keyword>
<keyword evidence="2 10" id="KW-1003">Cell membrane</keyword>
<evidence type="ECO:0000256" key="2">
    <source>
        <dbReference type="ARBA" id="ARBA00022475"/>
    </source>
</evidence>
<dbReference type="AlphaFoldDB" id="A0A2U2A016"/>
<keyword evidence="5 10" id="KW-0472">Membrane</keyword>
<comment type="catalytic activity">
    <reaction evidence="8">
        <text>fluoride(in) = fluoride(out)</text>
        <dbReference type="Rhea" id="RHEA:76159"/>
        <dbReference type="ChEBI" id="CHEBI:17051"/>
    </reaction>
    <physiologicalReaction direction="left-to-right" evidence="8">
        <dbReference type="Rhea" id="RHEA:76160"/>
    </physiologicalReaction>
</comment>
<keyword evidence="4 10" id="KW-1133">Transmembrane helix</keyword>
<comment type="subcellular location">
    <subcellularLocation>
        <location evidence="1">Cell membrane</location>
        <topology evidence="1">Multi-pass membrane protein</topology>
    </subcellularLocation>
</comment>
<keyword evidence="12" id="KW-1185">Reference proteome</keyword>
<sequence length="104" mass="10573">MARHAVDLGLGPGRPGRSTALINVLGSFLIGLVAALATRGIVDGDLRTVLATGFLGGFTTFSAASLDVVERTEQDGRAVGMRRAIVVPVAAVAACAVGLWLGSR</sequence>
<dbReference type="EMBL" id="PYHR01000002">
    <property type="protein sequence ID" value="PWD52569.1"/>
    <property type="molecule type" value="Genomic_DNA"/>
</dbReference>
<keyword evidence="6" id="KW-0407">Ion channel</keyword>
<gene>
    <name evidence="11" type="ORF">C8046_14210</name>
</gene>
<accession>A0A2U2A016</accession>
<dbReference type="OrthoDB" id="5148600at2"/>
<name>A0A2U2A016_9MICO</name>
<comment type="function">
    <text evidence="9">Fluoride-specific ion channel. Important for reducing fluoride concentration in the cell, thus reducing its toxicity.</text>
</comment>